<dbReference type="OrthoDB" id="266313at2"/>
<proteinExistence type="inferred from homology"/>
<dbReference type="GO" id="GO:0020037">
    <property type="term" value="F:heme binding"/>
    <property type="evidence" value="ECO:0007669"/>
    <property type="project" value="InterPro"/>
</dbReference>
<protein>
    <submittedName>
        <fullName evidence="5">Chemotaxis protein</fullName>
    </submittedName>
</protein>
<reference evidence="5 6" key="1">
    <citation type="journal article" date="2014" name="Arch. Microbiol.">
        <title>Bacillus mesophilum sp. nov., strain IITR-54T, a novel 4-chlorobiphenyl dechlorinating bacterium.</title>
        <authorList>
            <person name="Manickam N."/>
            <person name="Singh N.K."/>
            <person name="Bajaj A."/>
            <person name="Kumar R.M."/>
            <person name="Kaur G."/>
            <person name="Kaur N."/>
            <person name="Bala M."/>
            <person name="Kumar A."/>
            <person name="Mayilraj S."/>
        </authorList>
    </citation>
    <scope>NUCLEOTIDE SEQUENCE [LARGE SCALE GENOMIC DNA]</scope>
    <source>
        <strain evidence="5 6">IITR-54</strain>
    </source>
</reference>
<evidence type="ECO:0000259" key="4">
    <source>
        <dbReference type="PROSITE" id="PS50111"/>
    </source>
</evidence>
<dbReference type="SUPFAM" id="SSF46458">
    <property type="entry name" value="Globin-like"/>
    <property type="match status" value="1"/>
</dbReference>
<dbReference type="GO" id="GO:0019825">
    <property type="term" value="F:oxygen binding"/>
    <property type="evidence" value="ECO:0007669"/>
    <property type="project" value="InterPro"/>
</dbReference>
<dbReference type="Pfam" id="PF00015">
    <property type="entry name" value="MCPsignal"/>
    <property type="match status" value="1"/>
</dbReference>
<organism evidence="5 6">
    <name type="scientific">Bacillus mesophilum</name>
    <dbReference type="NCBI Taxonomy" id="1071718"/>
    <lineage>
        <taxon>Bacteria</taxon>
        <taxon>Bacillati</taxon>
        <taxon>Bacillota</taxon>
        <taxon>Bacilli</taxon>
        <taxon>Bacillales</taxon>
        <taxon>Bacillaceae</taxon>
        <taxon>Bacillus</taxon>
    </lineage>
</organism>
<dbReference type="SMART" id="SM00283">
    <property type="entry name" value="MA"/>
    <property type="match status" value="1"/>
</dbReference>
<dbReference type="GO" id="GO:0004888">
    <property type="term" value="F:transmembrane signaling receptor activity"/>
    <property type="evidence" value="ECO:0007669"/>
    <property type="project" value="InterPro"/>
</dbReference>
<dbReference type="InterPro" id="IPR004089">
    <property type="entry name" value="MCPsignal_dom"/>
</dbReference>
<dbReference type="PANTHER" id="PTHR32089">
    <property type="entry name" value="METHYL-ACCEPTING CHEMOTAXIS PROTEIN MCPB"/>
    <property type="match status" value="1"/>
</dbReference>
<keyword evidence="1 3" id="KW-0807">Transducer</keyword>
<dbReference type="Pfam" id="PF11563">
    <property type="entry name" value="Protoglobin"/>
    <property type="match status" value="1"/>
</dbReference>
<dbReference type="InterPro" id="IPR044398">
    <property type="entry name" value="Globin-sensor_dom"/>
</dbReference>
<dbReference type="PROSITE" id="PS50111">
    <property type="entry name" value="CHEMOTAXIS_TRANSDUC_2"/>
    <property type="match status" value="1"/>
</dbReference>
<comment type="caution">
    <text evidence="5">The sequence shown here is derived from an EMBL/GenBank/DDBJ whole genome shotgun (WGS) entry which is preliminary data.</text>
</comment>
<comment type="similarity">
    <text evidence="2">Belongs to the methyl-accepting chemotaxis (MCP) protein family.</text>
</comment>
<dbReference type="PRINTS" id="PR00260">
    <property type="entry name" value="CHEMTRNSDUCR"/>
</dbReference>
<dbReference type="GO" id="GO:0007165">
    <property type="term" value="P:signal transduction"/>
    <property type="evidence" value="ECO:0007669"/>
    <property type="project" value="UniProtKB-KW"/>
</dbReference>
<dbReference type="InterPro" id="IPR009050">
    <property type="entry name" value="Globin-like_sf"/>
</dbReference>
<evidence type="ECO:0000256" key="1">
    <source>
        <dbReference type="ARBA" id="ARBA00023224"/>
    </source>
</evidence>
<feature type="domain" description="Methyl-accepting transducer" evidence="4">
    <location>
        <begin position="205"/>
        <end position="426"/>
    </location>
</feature>
<dbReference type="GO" id="GO:0016020">
    <property type="term" value="C:membrane"/>
    <property type="evidence" value="ECO:0007669"/>
    <property type="project" value="InterPro"/>
</dbReference>
<dbReference type="Proteomes" id="UP000441354">
    <property type="component" value="Unassembled WGS sequence"/>
</dbReference>
<name>A0A7V7RKL6_9BACI</name>
<dbReference type="SUPFAM" id="SSF58104">
    <property type="entry name" value="Methyl-accepting chemotaxis protein (MCP) signaling domain"/>
    <property type="match status" value="1"/>
</dbReference>
<gene>
    <name evidence="5" type="ORF">F7732_14470</name>
</gene>
<dbReference type="Gene3D" id="1.10.490.10">
    <property type="entry name" value="Globins"/>
    <property type="match status" value="1"/>
</dbReference>
<dbReference type="PANTHER" id="PTHR32089:SF118">
    <property type="entry name" value="HEME-BASED AEROTACTIC TRANSDUCER HEMAT"/>
    <property type="match status" value="1"/>
</dbReference>
<dbReference type="EMBL" id="WBOT01000004">
    <property type="protein sequence ID" value="KAB2331867.1"/>
    <property type="molecule type" value="Genomic_DNA"/>
</dbReference>
<dbReference type="GO" id="GO:0006935">
    <property type="term" value="P:chemotaxis"/>
    <property type="evidence" value="ECO:0007669"/>
    <property type="project" value="InterPro"/>
</dbReference>
<evidence type="ECO:0000313" key="5">
    <source>
        <dbReference type="EMBL" id="KAB2331867.1"/>
    </source>
</evidence>
<dbReference type="Gene3D" id="1.10.287.950">
    <property type="entry name" value="Methyl-accepting chemotaxis protein"/>
    <property type="match status" value="1"/>
</dbReference>
<dbReference type="InterPro" id="IPR012292">
    <property type="entry name" value="Globin/Proto"/>
</dbReference>
<sequence>MLKFRKHPKRENWQIAAKEIQVKIDINNNPNILDKLQMLKISEKDLQHIKVVQPLIENQVDRLTEEFYGTILQVQELQDIVNKHSSVSTLRGTLRQHIIELFNGEITEEFINKRLRIAFIHYKIGLKPAWYMGSFQNLQNAILEVICENAHSIIELKEIIASVNKLLSLEQQLVLETYEEENMRMMKDTFQQGKNDLKDKILDVSEDLVALAEETSASVENLIARSHEFNSLINDSGAHSETIQYQGGIGKERLSDLSNKIEQIQSETAIMTTTVEQLNGASEKVNSVIAFVQSIADQTNLLALNSAIEAARAGEHGKGFAVVSQEVKKLAEQTKLSIGEIQELIQTSSLLTKAVSESLLNVASSVTEGMETSLQTNEAFDAIAASISSNANYLSSVGSQVTELIYSINEIGTASTTVASSAEKLNDAANNA</sequence>
<dbReference type="InterPro" id="IPR004090">
    <property type="entry name" value="Chemotax_Me-accpt_rcpt"/>
</dbReference>
<accession>A0A7V7RKL6</accession>
<evidence type="ECO:0000256" key="3">
    <source>
        <dbReference type="PROSITE-ProRule" id="PRU00284"/>
    </source>
</evidence>
<evidence type="ECO:0000313" key="6">
    <source>
        <dbReference type="Proteomes" id="UP000441354"/>
    </source>
</evidence>
<keyword evidence="6" id="KW-1185">Reference proteome</keyword>
<dbReference type="AlphaFoldDB" id="A0A7V7RKL6"/>
<dbReference type="InterPro" id="IPR039379">
    <property type="entry name" value="Protoglobin_sensor_dom"/>
</dbReference>
<dbReference type="CDD" id="cd01068">
    <property type="entry name" value="globin_sensor"/>
    <property type="match status" value="1"/>
</dbReference>
<evidence type="ECO:0000256" key="2">
    <source>
        <dbReference type="ARBA" id="ARBA00029447"/>
    </source>
</evidence>